<keyword evidence="6 9" id="KW-1133">Transmembrane helix</keyword>
<dbReference type="EMBL" id="JARPUR010000001">
    <property type="protein sequence ID" value="KAK4884335.1"/>
    <property type="molecule type" value="Genomic_DNA"/>
</dbReference>
<dbReference type="InterPro" id="IPR034884">
    <property type="entry name" value="Cytochrome_c_oxidase_VIc/VIIs"/>
</dbReference>
<dbReference type="CDD" id="cd22901">
    <property type="entry name" value="CcO_VIc"/>
    <property type="match status" value="1"/>
</dbReference>
<gene>
    <name evidence="10" type="ORF">RN001_000606</name>
</gene>
<evidence type="ECO:0000256" key="8">
    <source>
        <dbReference type="ARBA" id="ARBA00023136"/>
    </source>
</evidence>
<evidence type="ECO:0000256" key="6">
    <source>
        <dbReference type="ARBA" id="ARBA00022989"/>
    </source>
</evidence>
<dbReference type="PANTHER" id="PTHR48416">
    <property type="entry name" value="CYTOCHROME C OXIDASE SUBUNIT 6C"/>
    <property type="match status" value="1"/>
</dbReference>
<comment type="pathway">
    <text evidence="2">Energy metabolism; oxidative phosphorylation.</text>
</comment>
<keyword evidence="8 9" id="KW-0472">Membrane</keyword>
<evidence type="ECO:0000256" key="7">
    <source>
        <dbReference type="ARBA" id="ARBA00023128"/>
    </source>
</evidence>
<organism evidence="10 11">
    <name type="scientific">Aquatica leii</name>
    <dbReference type="NCBI Taxonomy" id="1421715"/>
    <lineage>
        <taxon>Eukaryota</taxon>
        <taxon>Metazoa</taxon>
        <taxon>Ecdysozoa</taxon>
        <taxon>Arthropoda</taxon>
        <taxon>Hexapoda</taxon>
        <taxon>Insecta</taxon>
        <taxon>Pterygota</taxon>
        <taxon>Neoptera</taxon>
        <taxon>Endopterygota</taxon>
        <taxon>Coleoptera</taxon>
        <taxon>Polyphaga</taxon>
        <taxon>Elateriformia</taxon>
        <taxon>Elateroidea</taxon>
        <taxon>Lampyridae</taxon>
        <taxon>Luciolinae</taxon>
        <taxon>Aquatica</taxon>
    </lineage>
</organism>
<dbReference type="Pfam" id="PF02937">
    <property type="entry name" value="COX6C"/>
    <property type="match status" value="1"/>
</dbReference>
<comment type="caution">
    <text evidence="10">The sequence shown here is derived from an EMBL/GenBank/DDBJ whole genome shotgun (WGS) entry which is preliminary data.</text>
</comment>
<dbReference type="InterPro" id="IPR051389">
    <property type="entry name" value="Cytochrome_c_oxidase_VIc"/>
</dbReference>
<dbReference type="SUPFAM" id="SSF81415">
    <property type="entry name" value="Mitochondrial cytochrome c oxidase subunit VIc"/>
    <property type="match status" value="1"/>
</dbReference>
<dbReference type="GO" id="GO:0005743">
    <property type="term" value="C:mitochondrial inner membrane"/>
    <property type="evidence" value="ECO:0007669"/>
    <property type="project" value="UniProtKB-SubCell"/>
</dbReference>
<dbReference type="Gene3D" id="4.10.93.10">
    <property type="entry name" value="Mitochondrial cytochrome c oxidase subunit VIc/VIIs"/>
    <property type="match status" value="1"/>
</dbReference>
<accession>A0AAN7PA87</accession>
<keyword evidence="7" id="KW-0496">Mitochondrion</keyword>
<evidence type="ECO:0000313" key="11">
    <source>
        <dbReference type="Proteomes" id="UP001353858"/>
    </source>
</evidence>
<evidence type="ECO:0000256" key="3">
    <source>
        <dbReference type="ARBA" id="ARBA00007204"/>
    </source>
</evidence>
<comment type="subcellular location">
    <subcellularLocation>
        <location evidence="1">Mitochondrion inner membrane</location>
        <topology evidence="1">Single-pass membrane protein</topology>
    </subcellularLocation>
</comment>
<evidence type="ECO:0000256" key="2">
    <source>
        <dbReference type="ARBA" id="ARBA00004673"/>
    </source>
</evidence>
<dbReference type="Proteomes" id="UP001353858">
    <property type="component" value="Unassembled WGS sequence"/>
</dbReference>
<keyword evidence="4 9" id="KW-0812">Transmembrane</keyword>
<evidence type="ECO:0000256" key="5">
    <source>
        <dbReference type="ARBA" id="ARBA00022792"/>
    </source>
</evidence>
<evidence type="ECO:0000256" key="1">
    <source>
        <dbReference type="ARBA" id="ARBA00004434"/>
    </source>
</evidence>
<comment type="similarity">
    <text evidence="3">Belongs to the cytochrome c oxidase subunit 6c family.</text>
</comment>
<dbReference type="AlphaFoldDB" id="A0AAN7PA87"/>
<feature type="transmembrane region" description="Helical" evidence="9">
    <location>
        <begin position="27"/>
        <end position="45"/>
    </location>
</feature>
<dbReference type="PANTHER" id="PTHR48416:SF1">
    <property type="entry name" value="CYTOCHROME C OXIDASE SUBUNIT 6C"/>
    <property type="match status" value="1"/>
</dbReference>
<protein>
    <recommendedName>
        <fullName evidence="12">Mitochondrial cytochrome c oxidase subunit VIc/VIIs domain-containing protein</fullName>
    </recommendedName>
</protein>
<dbReference type="InterPro" id="IPR037169">
    <property type="entry name" value="Cytochrome_c_oxidase_VIc_sf"/>
</dbReference>
<proteinExistence type="inferred from homology"/>
<evidence type="ECO:0000313" key="10">
    <source>
        <dbReference type="EMBL" id="KAK4884335.1"/>
    </source>
</evidence>
<sequence>MKFPVKMSALAKPQLRRLLQDQIKKNLIVALTLSATCGFLFKTFVGDVRKKQYLNFYKDYDVEKEFHEMRNKGLFDSCAPDS</sequence>
<keyword evidence="11" id="KW-1185">Reference proteome</keyword>
<reference evidence="11" key="1">
    <citation type="submission" date="2023-01" db="EMBL/GenBank/DDBJ databases">
        <title>Key to firefly adult light organ development and bioluminescence: homeobox transcription factors regulate luciferase expression and transportation to peroxisome.</title>
        <authorList>
            <person name="Fu X."/>
        </authorList>
    </citation>
    <scope>NUCLEOTIDE SEQUENCE [LARGE SCALE GENOMIC DNA]</scope>
</reference>
<evidence type="ECO:0000256" key="4">
    <source>
        <dbReference type="ARBA" id="ARBA00022692"/>
    </source>
</evidence>
<evidence type="ECO:0000256" key="9">
    <source>
        <dbReference type="SAM" id="Phobius"/>
    </source>
</evidence>
<evidence type="ECO:0008006" key="12">
    <source>
        <dbReference type="Google" id="ProtNLM"/>
    </source>
</evidence>
<keyword evidence="5" id="KW-0999">Mitochondrion inner membrane</keyword>
<name>A0AAN7PA87_9COLE</name>